<dbReference type="InterPro" id="IPR055294">
    <property type="entry name" value="FBL60-like"/>
</dbReference>
<gene>
    <name evidence="2" type="ORF">DARMORV10_C05P39730.1</name>
</gene>
<dbReference type="SMART" id="SM00579">
    <property type="entry name" value="FBD"/>
    <property type="match status" value="1"/>
</dbReference>
<dbReference type="PANTHER" id="PTHR31293">
    <property type="entry name" value="RNI-LIKE SUPERFAMILY PROTEIN"/>
    <property type="match status" value="1"/>
</dbReference>
<feature type="non-terminal residue" evidence="2">
    <location>
        <position position="1"/>
    </location>
</feature>
<reference evidence="2" key="1">
    <citation type="submission" date="2021-01" db="EMBL/GenBank/DDBJ databases">
        <authorList>
            <consortium name="Genoscope - CEA"/>
            <person name="William W."/>
        </authorList>
    </citation>
    <scope>NUCLEOTIDE SEQUENCE</scope>
</reference>
<dbReference type="AlphaFoldDB" id="A0A816L1R2"/>
<protein>
    <submittedName>
        <fullName evidence="2">(rape) hypothetical protein</fullName>
    </submittedName>
</protein>
<dbReference type="PANTHER" id="PTHR31293:SF12">
    <property type="entry name" value="RNI-LIKE SUPERFAMILY PROTEIN"/>
    <property type="match status" value="1"/>
</dbReference>
<organism evidence="2">
    <name type="scientific">Brassica napus</name>
    <name type="common">Rape</name>
    <dbReference type="NCBI Taxonomy" id="3708"/>
    <lineage>
        <taxon>Eukaryota</taxon>
        <taxon>Viridiplantae</taxon>
        <taxon>Streptophyta</taxon>
        <taxon>Embryophyta</taxon>
        <taxon>Tracheophyta</taxon>
        <taxon>Spermatophyta</taxon>
        <taxon>Magnoliopsida</taxon>
        <taxon>eudicotyledons</taxon>
        <taxon>Gunneridae</taxon>
        <taxon>Pentapetalae</taxon>
        <taxon>rosids</taxon>
        <taxon>malvids</taxon>
        <taxon>Brassicales</taxon>
        <taxon>Brassicaceae</taxon>
        <taxon>Brassiceae</taxon>
        <taxon>Brassica</taxon>
    </lineage>
</organism>
<sequence>MDVLLIEMIKKFTRDGPVIFPALKSLFTGDIVIGTTNYINLIIMCPVLEELFIRNDEGDNPPSWIRRLQSYCLKRLVIYFHVPKYRKVYEDEVAVMAPNLTYFEYSGYVSSFYMLSRMRSLVEAKLDLRLWELTIRYDDDYEDGHRSVNGFNVIFGNTTFLLDVISRNVKTLHLSPHSLEAILFCCEYIPFSKTSLLYHSKVTRIKAGICGDVCPCLFRTKKRNKVKESVSKKSCLPTLAVKVLEISGYGGTRREIQQMRHFLVNLKCLEVVKIGVVQQENRWWLYNESQVLYLFETCAEFVYSYEGYVQMKGDPLTNECFFEANNEVDAKHESEEVVKPPPICPIESSTTEVGDTLVLKAFDDPFLLVFHKGDILQEIKTHIQQELHLGNQEFTKVYTYTRGWPALRA</sequence>
<proteinExistence type="predicted"/>
<dbReference type="Proteomes" id="UP001295469">
    <property type="component" value="Chromosome C05"/>
</dbReference>
<dbReference type="EMBL" id="HG994369">
    <property type="protein sequence ID" value="CAF1930893.1"/>
    <property type="molecule type" value="Genomic_DNA"/>
</dbReference>
<accession>A0A816L1R2</accession>
<dbReference type="InterPro" id="IPR006566">
    <property type="entry name" value="FBD"/>
</dbReference>
<name>A0A816L1R2_BRANA</name>
<evidence type="ECO:0000313" key="2">
    <source>
        <dbReference type="EMBL" id="CAF1930893.1"/>
    </source>
</evidence>
<evidence type="ECO:0000259" key="1">
    <source>
        <dbReference type="SMART" id="SM00579"/>
    </source>
</evidence>
<feature type="domain" description="FBD" evidence="1">
    <location>
        <begin position="234"/>
        <end position="294"/>
    </location>
</feature>